<dbReference type="Proteomes" id="UP000694845">
    <property type="component" value="Unplaced"/>
</dbReference>
<feature type="region of interest" description="Disordered" evidence="1">
    <location>
        <begin position="600"/>
        <end position="655"/>
    </location>
</feature>
<accession>A0A8B7YEP3</accession>
<keyword evidence="2" id="KW-0472">Membrane</keyword>
<dbReference type="GeneID" id="110979882"/>
<gene>
    <name evidence="5" type="primary">LOC110979882</name>
</gene>
<feature type="transmembrane region" description="Helical" evidence="2">
    <location>
        <begin position="53"/>
        <end position="74"/>
    </location>
</feature>
<proteinExistence type="predicted"/>
<keyword evidence="2" id="KW-1133">Transmembrane helix</keyword>
<feature type="region of interest" description="Disordered" evidence="1">
    <location>
        <begin position="560"/>
        <end position="588"/>
    </location>
</feature>
<feature type="transmembrane region" description="Helical" evidence="2">
    <location>
        <begin position="334"/>
        <end position="356"/>
    </location>
</feature>
<feature type="compositionally biased region" description="Low complexity" evidence="1">
    <location>
        <begin position="576"/>
        <end position="588"/>
    </location>
</feature>
<evidence type="ECO:0000313" key="5">
    <source>
        <dbReference type="RefSeq" id="XP_022091718.1"/>
    </source>
</evidence>
<evidence type="ECO:0000313" key="4">
    <source>
        <dbReference type="Proteomes" id="UP000694845"/>
    </source>
</evidence>
<evidence type="ECO:0000256" key="2">
    <source>
        <dbReference type="SAM" id="Phobius"/>
    </source>
</evidence>
<keyword evidence="3" id="KW-0732">Signal</keyword>
<organism evidence="4 5">
    <name type="scientific">Acanthaster planci</name>
    <name type="common">Crown-of-thorns starfish</name>
    <dbReference type="NCBI Taxonomy" id="133434"/>
    <lineage>
        <taxon>Eukaryota</taxon>
        <taxon>Metazoa</taxon>
        <taxon>Echinodermata</taxon>
        <taxon>Eleutherozoa</taxon>
        <taxon>Asterozoa</taxon>
        <taxon>Asteroidea</taxon>
        <taxon>Valvatacea</taxon>
        <taxon>Valvatida</taxon>
        <taxon>Acanthasteridae</taxon>
        <taxon>Acanthaster</taxon>
    </lineage>
</organism>
<dbReference type="AlphaFoldDB" id="A0A8B7YEP3"/>
<feature type="transmembrane region" description="Helical" evidence="2">
    <location>
        <begin position="1037"/>
        <end position="1059"/>
    </location>
</feature>
<feature type="compositionally biased region" description="Polar residues" evidence="1">
    <location>
        <begin position="984"/>
        <end position="996"/>
    </location>
</feature>
<feature type="region of interest" description="Disordered" evidence="1">
    <location>
        <begin position="984"/>
        <end position="1017"/>
    </location>
</feature>
<feature type="compositionally biased region" description="Polar residues" evidence="1">
    <location>
        <begin position="1007"/>
        <end position="1017"/>
    </location>
</feature>
<evidence type="ECO:0000256" key="1">
    <source>
        <dbReference type="SAM" id="MobiDB-lite"/>
    </source>
</evidence>
<protein>
    <submittedName>
        <fullName evidence="5">Uncharacterized protein LOC110979882</fullName>
    </submittedName>
</protein>
<feature type="transmembrane region" description="Helical" evidence="2">
    <location>
        <begin position="295"/>
        <end position="314"/>
    </location>
</feature>
<dbReference type="KEGG" id="aplc:110979882"/>
<keyword evidence="2" id="KW-0812">Transmembrane</keyword>
<feature type="compositionally biased region" description="Polar residues" evidence="1">
    <location>
        <begin position="627"/>
        <end position="638"/>
    </location>
</feature>
<feature type="signal peptide" evidence="3">
    <location>
        <begin position="1"/>
        <end position="21"/>
    </location>
</feature>
<feature type="compositionally biased region" description="Polar residues" evidence="1">
    <location>
        <begin position="600"/>
        <end position="611"/>
    </location>
</feature>
<reference evidence="5" key="1">
    <citation type="submission" date="2025-08" db="UniProtKB">
        <authorList>
            <consortium name="RefSeq"/>
        </authorList>
    </citation>
    <scope>IDENTIFICATION</scope>
</reference>
<feature type="chain" id="PRO_5034820177" evidence="3">
    <location>
        <begin position="22"/>
        <end position="1119"/>
    </location>
</feature>
<dbReference type="RefSeq" id="XP_022091718.1">
    <property type="nucleotide sequence ID" value="XM_022236026.1"/>
</dbReference>
<keyword evidence="4" id="KW-1185">Reference proteome</keyword>
<name>A0A8B7YEP3_ACAPL</name>
<sequence length="1119" mass="121664">MRFRLIIAVLLWAPVFKTVSSQTFSTISGLSQGSLPISTLPEDCPSTVDVSDIVFISAVPIAIGFGLLLLLAFLQDLRQACKSKRSCPPSPCNIRGNRARKERTYIIDVNYAGRSYWGSFLRWCALHKSSGAKKNPRLMRLQGTTGFSNWLSFDLVLGKTSEQKTLTTPRSIGKLVAVETKYPSASDGFNSRLLPSSNIGACLRGIINRACDIEIKKIHAMDTKTQDCFISGCGAGSGGISSSDQGITTIFPLLLSTTQPASRVNYIAYYLKNGSLWTSAFTPWRQGNFTGSRHITCLFACISYTMVAVQVTSNPVLQPSLGEFVLISSMDFDITVGMVIKAAGVSIVLFPFFIMIEVLCRSAPTILSSCGQPAMSPLERNGNLFLTTARSSQPVKTQSASGSFCGGGGGEDEGVTDEFQRKSVSAPDMQGYGMRPADNDKQLTEDATTHCDNIGSQCATCNNTNGIDSKPVSITDSATTVSDDICEDNQSICPADQLKCHHKLTCHKCPVCHRTTGSRYYDPGAGCSGENTSAGYKFYKHGGFIRPGYAYSSSSLDSAGSSRSSLSSNPTLADLSISSSSDSSKSASISDSSCIISNQPLDESSPYNTQGAIKPTASDDNLDIVNKRQTAPSLSPSKELSEYRPDSISRATSTSGLLEKKHKTTCKWEAGDQFQGSKYLDNDKKMKQEDITPTKFIKYTDALLEPEIKTAIVLRTKNYISRFSDMGKGRWVSLPKLDAVLSEENFNTIEKTDIKSNLSVPGTAQEHKIQRIAERPYQHSPMTTGSDYIINIPLEFEMPKVTIERTTSHKSFFFNLKKWLVGFRSKPKVDVGDDYKLEVTEEDAAIKFSPENNCLPCSHDVTLEVQVDEEAKCNSNSKGSSQRNAYMTIPNTSDSDNISAKMTDDHLKGSIFQSSSHLIEYQPDAISSFSSSSWMSIVSSRDDTNENNNNQVTIIQVKPCDEPTINVSASATSSDADVAMDANQSTSNSAIIQSDSSENDVTHSDGDSASTNSGSSPISQQVFEAQSASTNKHCTGCIPFLTVLSQVLLITSSVLAIVWSVSSFHGLCRNTFLEWVATAIIAILFHALVLDTIKAIILTVIKRRRDKRATSPTPHTVIY</sequence>
<evidence type="ECO:0000256" key="3">
    <source>
        <dbReference type="SAM" id="SignalP"/>
    </source>
</evidence>
<dbReference type="OrthoDB" id="10586958at2759"/>
<feature type="transmembrane region" description="Helical" evidence="2">
    <location>
        <begin position="1079"/>
        <end position="1101"/>
    </location>
</feature>